<accession>A0ABR9IVS1</accession>
<dbReference type="SUPFAM" id="SSF56935">
    <property type="entry name" value="Porins"/>
    <property type="match status" value="1"/>
</dbReference>
<dbReference type="Gene3D" id="2.170.130.10">
    <property type="entry name" value="TonB-dependent receptor, plug domain"/>
    <property type="match status" value="1"/>
</dbReference>
<dbReference type="PANTHER" id="PTHR30069:SF41">
    <property type="entry name" value="HEME_HEMOPEXIN UTILIZATION PROTEIN C"/>
    <property type="match status" value="1"/>
</dbReference>
<comment type="caution">
    <text evidence="17">The sequence shown here is derived from an EMBL/GenBank/DDBJ whole genome shotgun (WGS) entry which is preliminary data.</text>
</comment>
<dbReference type="Proteomes" id="UP000620262">
    <property type="component" value="Unassembled WGS sequence"/>
</dbReference>
<dbReference type="SMART" id="SM00965">
    <property type="entry name" value="STN"/>
    <property type="match status" value="1"/>
</dbReference>
<comment type="similarity">
    <text evidence="2 13 14">Belongs to the TonB-dependent receptor family.</text>
</comment>
<dbReference type="EMBL" id="JADBEC010000002">
    <property type="protein sequence ID" value="MBE1507313.1"/>
    <property type="molecule type" value="Genomic_DNA"/>
</dbReference>
<dbReference type="InterPro" id="IPR039426">
    <property type="entry name" value="TonB-dep_rcpt-like"/>
</dbReference>
<keyword evidence="4 13" id="KW-1134">Transmembrane beta strand</keyword>
<dbReference type="CDD" id="cd01347">
    <property type="entry name" value="ligand_gated_channel"/>
    <property type="match status" value="1"/>
</dbReference>
<name>A0ABR9IVS1_RHIVS</name>
<evidence type="ECO:0000256" key="7">
    <source>
        <dbReference type="ARBA" id="ARBA00022729"/>
    </source>
</evidence>
<gene>
    <name evidence="17" type="ORF">H4W29_004558</name>
</gene>
<evidence type="ECO:0000259" key="16">
    <source>
        <dbReference type="SMART" id="SM00965"/>
    </source>
</evidence>
<keyword evidence="6 13" id="KW-0812">Transmembrane</keyword>
<evidence type="ECO:0000256" key="3">
    <source>
        <dbReference type="ARBA" id="ARBA00022448"/>
    </source>
</evidence>
<evidence type="ECO:0000313" key="18">
    <source>
        <dbReference type="Proteomes" id="UP000620262"/>
    </source>
</evidence>
<dbReference type="PANTHER" id="PTHR30069">
    <property type="entry name" value="TONB-DEPENDENT OUTER MEMBRANE RECEPTOR"/>
    <property type="match status" value="1"/>
</dbReference>
<dbReference type="InterPro" id="IPR000531">
    <property type="entry name" value="Beta-barrel_TonB"/>
</dbReference>
<evidence type="ECO:0000256" key="4">
    <source>
        <dbReference type="ARBA" id="ARBA00022452"/>
    </source>
</evidence>
<dbReference type="Gene3D" id="3.55.50.30">
    <property type="match status" value="1"/>
</dbReference>
<dbReference type="NCBIfam" id="TIGR01786">
    <property type="entry name" value="TonB-hemlactrns"/>
    <property type="match status" value="1"/>
</dbReference>
<feature type="domain" description="Secretin/TonB short N-terminal" evidence="16">
    <location>
        <begin position="82"/>
        <end position="134"/>
    </location>
</feature>
<reference evidence="17 18" key="1">
    <citation type="submission" date="2020-10" db="EMBL/GenBank/DDBJ databases">
        <title>Sequencing the genomes of 1000 actinobacteria strains.</title>
        <authorList>
            <person name="Klenk H.-P."/>
        </authorList>
    </citation>
    <scope>NUCLEOTIDE SEQUENCE [LARGE SCALE GENOMIC DNA]</scope>
    <source>
        <strain evidence="17 18">DSM 7307</strain>
    </source>
</reference>
<dbReference type="InterPro" id="IPR037066">
    <property type="entry name" value="Plug_dom_sf"/>
</dbReference>
<comment type="subcellular location">
    <subcellularLocation>
        <location evidence="1 13">Cell outer membrane</location>
        <topology evidence="1 13">Multi-pass membrane protein</topology>
    </subcellularLocation>
</comment>
<keyword evidence="8" id="KW-0408">Iron</keyword>
<proteinExistence type="inferred from homology"/>
<dbReference type="Pfam" id="PF00593">
    <property type="entry name" value="TonB_dep_Rec_b-barrel"/>
    <property type="match status" value="1"/>
</dbReference>
<organism evidence="17 18">
    <name type="scientific">Rhizobium viscosum</name>
    <name type="common">Arthrobacter viscosus</name>
    <dbReference type="NCBI Taxonomy" id="1673"/>
    <lineage>
        <taxon>Bacteria</taxon>
        <taxon>Pseudomonadati</taxon>
        <taxon>Pseudomonadota</taxon>
        <taxon>Alphaproteobacteria</taxon>
        <taxon>Hyphomicrobiales</taxon>
        <taxon>Rhizobiaceae</taxon>
        <taxon>Rhizobium/Agrobacterium group</taxon>
        <taxon>Rhizobium</taxon>
    </lineage>
</organism>
<evidence type="ECO:0000256" key="11">
    <source>
        <dbReference type="ARBA" id="ARBA00023170"/>
    </source>
</evidence>
<evidence type="ECO:0000256" key="13">
    <source>
        <dbReference type="PROSITE-ProRule" id="PRU01360"/>
    </source>
</evidence>
<keyword evidence="18" id="KW-1185">Reference proteome</keyword>
<keyword evidence="10 13" id="KW-0472">Membrane</keyword>
<evidence type="ECO:0000256" key="9">
    <source>
        <dbReference type="ARBA" id="ARBA00023077"/>
    </source>
</evidence>
<dbReference type="InterPro" id="IPR011662">
    <property type="entry name" value="Secretin/TonB_short_N"/>
</dbReference>
<evidence type="ECO:0000256" key="15">
    <source>
        <dbReference type="SAM" id="SignalP"/>
    </source>
</evidence>
<protein>
    <submittedName>
        <fullName evidence="17">Hemoglobin/transferrin/lactoferrin receptor protein</fullName>
    </submittedName>
</protein>
<feature type="chain" id="PRO_5047051685" evidence="15">
    <location>
        <begin position="45"/>
        <end position="880"/>
    </location>
</feature>
<evidence type="ECO:0000256" key="8">
    <source>
        <dbReference type="ARBA" id="ARBA00023004"/>
    </source>
</evidence>
<keyword evidence="11 17" id="KW-0675">Receptor</keyword>
<evidence type="ECO:0000256" key="6">
    <source>
        <dbReference type="ARBA" id="ARBA00022692"/>
    </source>
</evidence>
<keyword evidence="9 14" id="KW-0798">TonB box</keyword>
<dbReference type="Pfam" id="PF07715">
    <property type="entry name" value="Plug"/>
    <property type="match status" value="1"/>
</dbReference>
<evidence type="ECO:0000256" key="5">
    <source>
        <dbReference type="ARBA" id="ARBA00022496"/>
    </source>
</evidence>
<dbReference type="InterPro" id="IPR012910">
    <property type="entry name" value="Plug_dom"/>
</dbReference>
<dbReference type="InterPro" id="IPR036942">
    <property type="entry name" value="Beta-barrel_TonB_sf"/>
</dbReference>
<keyword evidence="7 15" id="KW-0732">Signal</keyword>
<keyword evidence="5" id="KW-0406">Ion transport</keyword>
<sequence>MSMRVRVGVLGLNGARQAGGRTRQARLSATTAFAILSVITSAHAQSVPAAQAQAKVAATVAFNIPSQPLASAIRSFGRQSGMQITLSSAPSGSVNTNAVVGRLTPADALDRMLSGTGVSAHISGDGVAATIGGADIVNAIPQEDGVTQLAPIVIKGGRRASSGSGYRGTPDWVYEEPASVSVISREAIQSSPARNARDLLDTAAGVYANRSEGQNPGITVNIRGLQDQNRVVTMIDGARQNFQRNGHGSTQRTYVETAFIREIDVEKSGTSGVGGAGALGGSVNFRTIEADDLIEDGRQWGGESNATVGTNEFQFDGASMAAVRLSDSFSVLGGISHKKIGAYDIGENGDIKLYDSSVHDGAAIFTGQDSYSYLLKAEAELTDDLDTSLTWLRNDSDFSQGSYNNDGDLDEDTQQVLNDTITSSFHWDPDSELIDFNARLWYNHTRNREKRYGSAINDDGFPVNYALGTLGFSIDNTSRFETAGGSLSLNYGVEAFFDRGKTETLEDYFLNGVDMTATYTGTTPSGDRDVYSAFANATFEHDDWLMAQAGLRYDYYNLSGDASLYGLEVKTIDNRRCRLYFPNGVTCRIWTGTIDRVTVYPENVIPVDNSDGALLPSAMLAVKPVDWLQPFAKYSRSFRPPTIMETFLTGGHPGVNLVENAPNPDLVAEEGNTFELGVNTTTDGLLSADDSVRLKAVGFYREIENYIALGTVHRAETGRDYASYVNVDGTTRMKGIELEASYDAGKWYAGLSYTYLKTDFGTSYSYDGTSYEIEPSIIFVPPRNKFTIDAGMRLFDDKLTIGGRATHVGGTSPNIGVLASNYVTEDYSLYDIYGSYAFNDTVKLRFAVNNVTDVAYVPALGTISLPGPGRTATASLNFKF</sequence>
<keyword evidence="5" id="KW-0410">Iron transport</keyword>
<evidence type="ECO:0000256" key="12">
    <source>
        <dbReference type="ARBA" id="ARBA00023237"/>
    </source>
</evidence>
<keyword evidence="12 13" id="KW-0998">Cell outer membrane</keyword>
<dbReference type="Gene3D" id="2.40.170.20">
    <property type="entry name" value="TonB-dependent receptor, beta-barrel domain"/>
    <property type="match status" value="1"/>
</dbReference>
<dbReference type="InterPro" id="IPR010949">
    <property type="entry name" value="TonB_Hb/transfer/lactofer_rcpt"/>
</dbReference>
<dbReference type="NCBIfam" id="TIGR01785">
    <property type="entry name" value="TonB-hemin"/>
    <property type="match status" value="1"/>
</dbReference>
<keyword evidence="3 13" id="KW-0813">Transport</keyword>
<evidence type="ECO:0000256" key="14">
    <source>
        <dbReference type="RuleBase" id="RU003357"/>
    </source>
</evidence>
<evidence type="ECO:0000256" key="1">
    <source>
        <dbReference type="ARBA" id="ARBA00004571"/>
    </source>
</evidence>
<feature type="signal peptide" evidence="15">
    <location>
        <begin position="1"/>
        <end position="44"/>
    </location>
</feature>
<evidence type="ECO:0000313" key="17">
    <source>
        <dbReference type="EMBL" id="MBE1507313.1"/>
    </source>
</evidence>
<dbReference type="InterPro" id="IPR011276">
    <property type="entry name" value="TonB_haem/Hb_rcpt"/>
</dbReference>
<evidence type="ECO:0000256" key="10">
    <source>
        <dbReference type="ARBA" id="ARBA00023136"/>
    </source>
</evidence>
<dbReference type="PROSITE" id="PS52016">
    <property type="entry name" value="TONB_DEPENDENT_REC_3"/>
    <property type="match status" value="1"/>
</dbReference>
<evidence type="ECO:0000256" key="2">
    <source>
        <dbReference type="ARBA" id="ARBA00009810"/>
    </source>
</evidence>